<feature type="non-terminal residue" evidence="2">
    <location>
        <position position="1"/>
    </location>
</feature>
<sequence>MVKLVTTQTSSLLLLPLDIVHCNNLIIYTKLSLEFSCKGRLTNANYINQFGLKHFSKFSTTLIQRVYLLIFVIRYLIFVIVYMDDIIITCNNDDAISDITISCSILFNQSIEVYFSDKGIFLCQQKYTLDILSGIGMIGCPPSHFPGATSPFMIR</sequence>
<dbReference type="AlphaFoldDB" id="A0A371FT77"/>
<accession>A0A371FT77</accession>
<keyword evidence="1" id="KW-0472">Membrane</keyword>
<protein>
    <recommendedName>
        <fullName evidence="4">Reverse transcriptase Ty1/copia-type domain-containing protein</fullName>
    </recommendedName>
</protein>
<reference evidence="2" key="1">
    <citation type="submission" date="2018-05" db="EMBL/GenBank/DDBJ databases">
        <title>Draft genome of Mucuna pruriens seed.</title>
        <authorList>
            <person name="Nnadi N.E."/>
            <person name="Vos R."/>
            <person name="Hasami M.H."/>
            <person name="Devisetty U.K."/>
            <person name="Aguiy J.C."/>
        </authorList>
    </citation>
    <scope>NUCLEOTIDE SEQUENCE [LARGE SCALE GENOMIC DNA]</scope>
    <source>
        <strain evidence="2">JCA_2017</strain>
    </source>
</reference>
<gene>
    <name evidence="2" type="ORF">CR513_37757</name>
</gene>
<evidence type="ECO:0008006" key="4">
    <source>
        <dbReference type="Google" id="ProtNLM"/>
    </source>
</evidence>
<evidence type="ECO:0000256" key="1">
    <source>
        <dbReference type="SAM" id="Phobius"/>
    </source>
</evidence>
<organism evidence="2 3">
    <name type="scientific">Mucuna pruriens</name>
    <name type="common">Velvet bean</name>
    <name type="synonym">Dolichos pruriens</name>
    <dbReference type="NCBI Taxonomy" id="157652"/>
    <lineage>
        <taxon>Eukaryota</taxon>
        <taxon>Viridiplantae</taxon>
        <taxon>Streptophyta</taxon>
        <taxon>Embryophyta</taxon>
        <taxon>Tracheophyta</taxon>
        <taxon>Spermatophyta</taxon>
        <taxon>Magnoliopsida</taxon>
        <taxon>eudicotyledons</taxon>
        <taxon>Gunneridae</taxon>
        <taxon>Pentapetalae</taxon>
        <taxon>rosids</taxon>
        <taxon>fabids</taxon>
        <taxon>Fabales</taxon>
        <taxon>Fabaceae</taxon>
        <taxon>Papilionoideae</taxon>
        <taxon>50 kb inversion clade</taxon>
        <taxon>NPAAA clade</taxon>
        <taxon>indigoferoid/millettioid clade</taxon>
        <taxon>Phaseoleae</taxon>
        <taxon>Mucuna</taxon>
    </lineage>
</organism>
<feature type="transmembrane region" description="Helical" evidence="1">
    <location>
        <begin position="66"/>
        <end position="83"/>
    </location>
</feature>
<proteinExistence type="predicted"/>
<evidence type="ECO:0000313" key="2">
    <source>
        <dbReference type="EMBL" id="RDX81545.1"/>
    </source>
</evidence>
<evidence type="ECO:0000313" key="3">
    <source>
        <dbReference type="Proteomes" id="UP000257109"/>
    </source>
</evidence>
<keyword evidence="1" id="KW-1133">Transmembrane helix</keyword>
<dbReference type="EMBL" id="QJKJ01007900">
    <property type="protein sequence ID" value="RDX81545.1"/>
    <property type="molecule type" value="Genomic_DNA"/>
</dbReference>
<dbReference type="Proteomes" id="UP000257109">
    <property type="component" value="Unassembled WGS sequence"/>
</dbReference>
<comment type="caution">
    <text evidence="2">The sequence shown here is derived from an EMBL/GenBank/DDBJ whole genome shotgun (WGS) entry which is preliminary data.</text>
</comment>
<keyword evidence="3" id="KW-1185">Reference proteome</keyword>
<keyword evidence="1" id="KW-0812">Transmembrane</keyword>
<name>A0A371FT77_MUCPR</name>